<feature type="region of interest" description="Disordered" evidence="1">
    <location>
        <begin position="321"/>
        <end position="362"/>
    </location>
</feature>
<dbReference type="SMART" id="SM00382">
    <property type="entry name" value="AAA"/>
    <property type="match status" value="1"/>
</dbReference>
<evidence type="ECO:0000313" key="3">
    <source>
        <dbReference type="EMBL" id="OWJ55634.1"/>
    </source>
</evidence>
<dbReference type="AlphaFoldDB" id="A0A211YRU2"/>
<organism evidence="3 4">
    <name type="scientific">Pyrodictium delaneyi</name>
    <dbReference type="NCBI Taxonomy" id="1273541"/>
    <lineage>
        <taxon>Archaea</taxon>
        <taxon>Thermoproteota</taxon>
        <taxon>Thermoprotei</taxon>
        <taxon>Desulfurococcales</taxon>
        <taxon>Pyrodictiaceae</taxon>
        <taxon>Pyrodictium</taxon>
    </lineage>
</organism>
<feature type="compositionally biased region" description="Low complexity" evidence="1">
    <location>
        <begin position="330"/>
        <end position="343"/>
    </location>
</feature>
<dbReference type="Pfam" id="PF01935">
    <property type="entry name" value="DUF87"/>
    <property type="match status" value="1"/>
</dbReference>
<evidence type="ECO:0000259" key="2">
    <source>
        <dbReference type="SMART" id="SM00382"/>
    </source>
</evidence>
<proteinExistence type="predicted"/>
<comment type="caution">
    <text evidence="3">The sequence shown here is derived from an EMBL/GenBank/DDBJ whole genome shotgun (WGS) entry which is preliminary data.</text>
</comment>
<dbReference type="PANTHER" id="PTHR30121">
    <property type="entry name" value="UNCHARACTERIZED PROTEIN YJGR-RELATED"/>
    <property type="match status" value="1"/>
</dbReference>
<dbReference type="InterPro" id="IPR027417">
    <property type="entry name" value="P-loop_NTPase"/>
</dbReference>
<gene>
    <name evidence="3" type="ORF">Pdsh_02270</name>
</gene>
<reference evidence="3 4" key="1">
    <citation type="submission" date="2017-05" db="EMBL/GenBank/DDBJ databases">
        <title>The draft genome of the hyperthermophilic archaeon 'Pyrodictium delaneyi strain Hulk', an iron and nitrate reducer, reveals the capacity for sulfate reduction.</title>
        <authorList>
            <person name="Demey L.M."/>
            <person name="Miller C."/>
            <person name="Manzella M."/>
            <person name="Reguera G."/>
            <person name="Kashefi K."/>
        </authorList>
    </citation>
    <scope>NUCLEOTIDE SEQUENCE [LARGE SCALE GENOMIC DNA]</scope>
    <source>
        <strain evidence="3 4">Hulk</strain>
    </source>
</reference>
<protein>
    <recommendedName>
        <fullName evidence="2">AAA+ ATPase domain-containing protein</fullName>
    </recommendedName>
</protein>
<name>A0A211YRU2_9CREN</name>
<dbReference type="PANTHER" id="PTHR30121:SF6">
    <property type="entry name" value="SLR6007 PROTEIN"/>
    <property type="match status" value="1"/>
</dbReference>
<feature type="compositionally biased region" description="Polar residues" evidence="1">
    <location>
        <begin position="348"/>
        <end position="362"/>
    </location>
</feature>
<dbReference type="RefSeq" id="WP_088171760.1">
    <property type="nucleotide sequence ID" value="NZ_NCQP01000001.1"/>
</dbReference>
<dbReference type="InterPro" id="IPR002789">
    <property type="entry name" value="HerA_central"/>
</dbReference>
<dbReference type="InterPro" id="IPR003593">
    <property type="entry name" value="AAA+_ATPase"/>
</dbReference>
<evidence type="ECO:0000313" key="4">
    <source>
        <dbReference type="Proteomes" id="UP000196694"/>
    </source>
</evidence>
<dbReference type="EMBL" id="NCQP01000001">
    <property type="protein sequence ID" value="OWJ55634.1"/>
    <property type="molecule type" value="Genomic_DNA"/>
</dbReference>
<evidence type="ECO:0000256" key="1">
    <source>
        <dbReference type="SAM" id="MobiDB-lite"/>
    </source>
</evidence>
<accession>A0A211YRU2</accession>
<sequence length="362" mass="39381">MVHGHARGLGWPLLSTREPWARGAPVGYVLGPGGRRRAVLRAPVDLGHTGILGATGSGKSTTLKALARALARQGASVVILDWEGEHTDTADEALEPSELRASLLGAPDPREAAEALESLLAVLGESYQLSPLMHILLAKTLSTTRRRIHTVLRALEERAESVPARDVRNSIYALQRRLQALRPVLEFLESGPGKKLDPAEPRPSRVYAVDLSGLPPHSRSLYAHAVAAHLQQHRRPGQDPLLYLAVEEAHNTTAPATPMEQLLLEARKKNTRLILVASHPAPHIHNLHTIIAHRQPGTEPAHRLAEQLAPRPEARTELATLLLNPQRTGSSKNSRSKTSTSRNHNTRLEAQSPAQSDAANIH</sequence>
<dbReference type="Proteomes" id="UP000196694">
    <property type="component" value="Unassembled WGS sequence"/>
</dbReference>
<keyword evidence="4" id="KW-1185">Reference proteome</keyword>
<dbReference type="InterPro" id="IPR051162">
    <property type="entry name" value="T4SS_component"/>
</dbReference>
<dbReference type="SUPFAM" id="SSF52540">
    <property type="entry name" value="P-loop containing nucleoside triphosphate hydrolases"/>
    <property type="match status" value="1"/>
</dbReference>
<dbReference type="Gene3D" id="3.40.50.300">
    <property type="entry name" value="P-loop containing nucleotide triphosphate hydrolases"/>
    <property type="match status" value="1"/>
</dbReference>
<feature type="domain" description="AAA+ ATPase" evidence="2">
    <location>
        <begin position="45"/>
        <end position="297"/>
    </location>
</feature>
<dbReference type="CDD" id="cd01127">
    <property type="entry name" value="TrwB_TraG_TraD_VirD4"/>
    <property type="match status" value="1"/>
</dbReference>